<dbReference type="RefSeq" id="WP_091082054.1">
    <property type="nucleotide sequence ID" value="NZ_FOHX01000005.1"/>
</dbReference>
<organism evidence="1 2">
    <name type="scientific">Nonomuraea wenchangensis</name>
    <dbReference type="NCBI Taxonomy" id="568860"/>
    <lineage>
        <taxon>Bacteria</taxon>
        <taxon>Bacillati</taxon>
        <taxon>Actinomycetota</taxon>
        <taxon>Actinomycetes</taxon>
        <taxon>Streptosporangiales</taxon>
        <taxon>Streptosporangiaceae</taxon>
        <taxon>Nonomuraea</taxon>
    </lineage>
</organism>
<dbReference type="EMBL" id="FOHX01000005">
    <property type="protein sequence ID" value="SET98283.1"/>
    <property type="molecule type" value="Genomic_DNA"/>
</dbReference>
<reference evidence="1 2" key="1">
    <citation type="submission" date="2016-10" db="EMBL/GenBank/DDBJ databases">
        <authorList>
            <person name="de Groot N.N."/>
        </authorList>
    </citation>
    <scope>NUCLEOTIDE SEQUENCE [LARGE SCALE GENOMIC DNA]</scope>
    <source>
        <strain evidence="1 2">CGMCC 4.5598</strain>
    </source>
</reference>
<dbReference type="Proteomes" id="UP000199361">
    <property type="component" value="Unassembled WGS sequence"/>
</dbReference>
<proteinExistence type="predicted"/>
<name>A0A1I0IML0_9ACTN</name>
<gene>
    <name evidence="1" type="ORF">SAMN05421811_10567</name>
</gene>
<evidence type="ECO:0000313" key="1">
    <source>
        <dbReference type="EMBL" id="SET98283.1"/>
    </source>
</evidence>
<keyword evidence="2" id="KW-1185">Reference proteome</keyword>
<dbReference type="AlphaFoldDB" id="A0A1I0IML0"/>
<sequence length="84" mass="9035">MDLTVVHTADGYIVSVTAHPSDAPSAHAPLQAGELVSRVDVPEITEDLEIAKIVERMDRIVDDYRVEGAGATAHLVQKTRPSDS</sequence>
<protein>
    <submittedName>
        <fullName evidence="1">Uncharacterized protein</fullName>
    </submittedName>
</protein>
<accession>A0A1I0IML0</accession>
<evidence type="ECO:0000313" key="2">
    <source>
        <dbReference type="Proteomes" id="UP000199361"/>
    </source>
</evidence>